<dbReference type="OrthoDB" id="168412at2157"/>
<dbReference type="RefSeq" id="WP_048196456.1">
    <property type="nucleotide sequence ID" value="NZ_CBTY010000009.1"/>
</dbReference>
<dbReference type="InterPro" id="IPR029060">
    <property type="entry name" value="PIN-like_dom_sf"/>
</dbReference>
<evidence type="ECO:0000313" key="3">
    <source>
        <dbReference type="EMBL" id="CDI06055.1"/>
    </source>
</evidence>
<dbReference type="Gene3D" id="3.40.50.1010">
    <property type="entry name" value="5'-nuclease"/>
    <property type="match status" value="1"/>
</dbReference>
<evidence type="ECO:0000256" key="1">
    <source>
        <dbReference type="ARBA" id="ARBA00022842"/>
    </source>
</evidence>
<dbReference type="InterPro" id="IPR044153">
    <property type="entry name" value="PIN_Pae0151-like"/>
</dbReference>
<organism evidence="3 4">
    <name type="scientific">Candidatus Nitrosotenuis uzonensis</name>
    <dbReference type="NCBI Taxonomy" id="1407055"/>
    <lineage>
        <taxon>Archaea</taxon>
        <taxon>Nitrososphaerota</taxon>
        <taxon>Candidatus Nitrosotenuis</taxon>
    </lineage>
</organism>
<sequence length="137" mass="15654">MRYTVDASVLVKLVVEEEYSHNAVNLISDPKTILFAPSIIYHEVGSVLYKMVRKRIVQKEYAVEAYENLIRVPIEISSDDWNVLPNILGMSLKLGLHFYDCLYIYTAKKTNSLLVSSDRKLLVAADKECNSIDLRTI</sequence>
<dbReference type="PANTHER" id="PTHR35901:SF1">
    <property type="entry name" value="EXONUCLEASE VAPC9"/>
    <property type="match status" value="1"/>
</dbReference>
<dbReference type="PANTHER" id="PTHR35901">
    <property type="entry name" value="RIBONUCLEASE VAPC3"/>
    <property type="match status" value="1"/>
</dbReference>
<comment type="caution">
    <text evidence="3">The sequence shown here is derived from an EMBL/GenBank/DDBJ whole genome shotgun (WGS) entry which is preliminary data.</text>
</comment>
<proteinExistence type="predicted"/>
<feature type="domain" description="PIN" evidence="2">
    <location>
        <begin position="4"/>
        <end position="124"/>
    </location>
</feature>
<dbReference type="EMBL" id="CBTY010000009">
    <property type="protein sequence ID" value="CDI06055.1"/>
    <property type="molecule type" value="Genomic_DNA"/>
</dbReference>
<gene>
    <name evidence="3" type="ORF">NITUZ_40221</name>
</gene>
<dbReference type="STRING" id="1407055.NITUZ_40221"/>
<dbReference type="InterPro" id="IPR002716">
    <property type="entry name" value="PIN_dom"/>
</dbReference>
<dbReference type="AlphaFoldDB" id="V6AU44"/>
<dbReference type="CDD" id="cd09873">
    <property type="entry name" value="PIN_Pae0151-like"/>
    <property type="match status" value="1"/>
</dbReference>
<keyword evidence="1" id="KW-0460">Magnesium</keyword>
<keyword evidence="4" id="KW-1185">Reference proteome</keyword>
<accession>V6AU44</accession>
<dbReference type="Proteomes" id="UP000018159">
    <property type="component" value="Unassembled WGS sequence"/>
</dbReference>
<reference evidence="3 4" key="1">
    <citation type="journal article" date="2013" name="PLoS ONE">
        <title>Enrichment and Genome Sequence of the Group I.1a Ammonia-Oxidizing Archaeon ?Ca. Nitrosotenuis uzonensis? Representing a Clade Globally.</title>
        <authorList>
            <person name="Lebedeva E.V."/>
            <person name="Hatzenpichler R."/>
            <person name="Pelletier E."/>
            <person name="Schuster N."/>
            <person name="Hauzmayer S."/>
            <person name="Bulaev A."/>
            <person name="Grigor'eva N.V."/>
            <person name="Galushko A."/>
            <person name="Schmid M."/>
            <person name="Palatinszky M."/>
            <person name="Le Paslier D."/>
            <person name="Daims H."/>
            <person name="Wagner M."/>
        </authorList>
    </citation>
    <scope>NUCLEOTIDE SEQUENCE [LARGE SCALE GENOMIC DNA]</scope>
    <source>
        <strain evidence="3 4">N4</strain>
    </source>
</reference>
<dbReference type="SUPFAM" id="SSF88723">
    <property type="entry name" value="PIN domain-like"/>
    <property type="match status" value="1"/>
</dbReference>
<evidence type="ECO:0000313" key="4">
    <source>
        <dbReference type="Proteomes" id="UP000018159"/>
    </source>
</evidence>
<name>V6AU44_9ARCH</name>
<dbReference type="InterPro" id="IPR051619">
    <property type="entry name" value="TypeII_TA_RNase_PINc/VapC"/>
</dbReference>
<evidence type="ECO:0000259" key="2">
    <source>
        <dbReference type="Pfam" id="PF01850"/>
    </source>
</evidence>
<protein>
    <recommendedName>
        <fullName evidence="2">PIN domain-containing protein</fullName>
    </recommendedName>
</protein>
<dbReference type="Pfam" id="PF01850">
    <property type="entry name" value="PIN"/>
    <property type="match status" value="1"/>
</dbReference>